<dbReference type="InterPro" id="IPR029058">
    <property type="entry name" value="AB_hydrolase_fold"/>
</dbReference>
<dbReference type="Gene3D" id="3.40.50.1820">
    <property type="entry name" value="alpha/beta hydrolase"/>
    <property type="match status" value="1"/>
</dbReference>
<gene>
    <name evidence="1" type="ORF">G7Y89_g11577</name>
</gene>
<protein>
    <submittedName>
        <fullName evidence="1">Uncharacterized protein</fullName>
    </submittedName>
</protein>
<keyword evidence="2" id="KW-1185">Reference proteome</keyword>
<name>A0A8H4RAN6_9HELO</name>
<dbReference type="AlphaFoldDB" id="A0A8H4RAN6"/>
<dbReference type="OrthoDB" id="3589857at2759"/>
<dbReference type="Proteomes" id="UP000566819">
    <property type="component" value="Unassembled WGS sequence"/>
</dbReference>
<dbReference type="InterPro" id="IPR008758">
    <property type="entry name" value="Peptidase_S28"/>
</dbReference>
<organism evidence="1 2">
    <name type="scientific">Cudoniella acicularis</name>
    <dbReference type="NCBI Taxonomy" id="354080"/>
    <lineage>
        <taxon>Eukaryota</taxon>
        <taxon>Fungi</taxon>
        <taxon>Dikarya</taxon>
        <taxon>Ascomycota</taxon>
        <taxon>Pezizomycotina</taxon>
        <taxon>Leotiomycetes</taxon>
        <taxon>Helotiales</taxon>
        <taxon>Tricladiaceae</taxon>
        <taxon>Cudoniella</taxon>
    </lineage>
</organism>
<evidence type="ECO:0000313" key="1">
    <source>
        <dbReference type="EMBL" id="KAF4626582.1"/>
    </source>
</evidence>
<dbReference type="GO" id="GO:0006508">
    <property type="term" value="P:proteolysis"/>
    <property type="evidence" value="ECO:0007669"/>
    <property type="project" value="InterPro"/>
</dbReference>
<comment type="caution">
    <text evidence="1">The sequence shown here is derived from an EMBL/GenBank/DDBJ whole genome shotgun (WGS) entry which is preliminary data.</text>
</comment>
<accession>A0A8H4RAN6</accession>
<dbReference type="GO" id="GO:0070008">
    <property type="term" value="F:serine-type exopeptidase activity"/>
    <property type="evidence" value="ECO:0007669"/>
    <property type="project" value="InterPro"/>
</dbReference>
<dbReference type="EMBL" id="JAAMPI010001127">
    <property type="protein sequence ID" value="KAF4626582.1"/>
    <property type="molecule type" value="Genomic_DNA"/>
</dbReference>
<sequence>MYYYAEKLGGLAVSLEHRYFGDSLPFGPAKSWTNAGFEYLNLDNVMADAVSFIDVLKETIPSASDGKAFVASAAGNSSASATWWNLINNVYLERSKEASDKIRKGLAQIQKRLNSNATRLYSVLQRIAARAVH</sequence>
<reference evidence="1 2" key="1">
    <citation type="submission" date="2020-03" db="EMBL/GenBank/DDBJ databases">
        <title>Draft Genome Sequence of Cudoniella acicularis.</title>
        <authorList>
            <person name="Buettner E."/>
            <person name="Kellner H."/>
        </authorList>
    </citation>
    <scope>NUCLEOTIDE SEQUENCE [LARGE SCALE GENOMIC DNA]</scope>
    <source>
        <strain evidence="1 2">DSM 108380</strain>
    </source>
</reference>
<proteinExistence type="predicted"/>
<evidence type="ECO:0000313" key="2">
    <source>
        <dbReference type="Proteomes" id="UP000566819"/>
    </source>
</evidence>
<dbReference type="Pfam" id="PF05577">
    <property type="entry name" value="Peptidase_S28"/>
    <property type="match status" value="1"/>
</dbReference>